<dbReference type="OrthoDB" id="25987at2759"/>
<gene>
    <name evidence="4" type="ORF">BCR42DRAFT_342717</name>
</gene>
<dbReference type="EMBL" id="MCGE01000002">
    <property type="protein sequence ID" value="ORZ24434.1"/>
    <property type="molecule type" value="Genomic_DNA"/>
</dbReference>
<comment type="caution">
    <text evidence="4">The sequence shown here is derived from an EMBL/GenBank/DDBJ whole genome shotgun (WGS) entry which is preliminary data.</text>
</comment>
<feature type="domain" description="Asteroid" evidence="3">
    <location>
        <begin position="156"/>
        <end position="249"/>
    </location>
</feature>
<sequence length="764" mass="85887">MGIHGLASFVQNYPSLNLQKAWAFKDASHNTDHLIFDGNAFVYHYAYLHREHWTHGGQYRYMAQVIQHTITALKQAGFALTFLFDGALPQDKENTRIKRYKDYVERTVLTMENLSPINAANKKQSTAFLLEGPQYRNDLYVIPPMTLEVCIQTLYELSVPVYICSGEADSVVAQYAEETCGYIVSKDSDMLVYPRCGKGYIPLDTLSVPSFNDLATTATLETTTDISIYAIVYQPQNLASLLRLDLHMLPLFGTLMGNDYMNIQVIKYPIMAWCSENAKASGHQLGSSQWPKCVAEFIRLMDQRSAAPGKYSSIISTIVSELEPVILGTNMSKKKEKVNTLAQNITDSVQRYIFEDLSASTPTQSPNTTSTTLSRHMSTHQYSRHVLDLWATQSFWGSIFLEDLQQESSWCVSRSLRQAMYRLGGMDQINEYVREKHHLTHHVISAANDLTLNSNMNFKQRQRLFLQLHHTSTPLIDTLINTVASPLRPLIVCLRYFIQQCINTGNPLADHEVVAILVASMIDLVPTVMPKEFNESDGPPYLTALGSAIFTNKTSSSAPTTANNGQETEELKIPSLKKRSIQLASQWQHTLLSSQYLSQVLLSTGQDTQGIWQHLQQSGVLASMYNGLVMHTCLQMGRLGASMGRMMLGASTKWMFLFGTLYDLVTGNSNGGMGRQVEKVFDYKFSKVTCLMDMEQRRSTISWMKSRILKKIEKQDRRMMINKSTTTSPHTKKSMKMTADGGGVRKSSGNAFSVLSSGCHFDDE</sequence>
<feature type="region of interest" description="Disordered" evidence="2">
    <location>
        <begin position="723"/>
        <end position="744"/>
    </location>
</feature>
<comment type="similarity">
    <text evidence="1">Belongs to the asteroid family.</text>
</comment>
<protein>
    <recommendedName>
        <fullName evidence="3">Asteroid domain-containing protein</fullName>
    </recommendedName>
</protein>
<accession>A0A1X2IYM9</accession>
<evidence type="ECO:0000259" key="3">
    <source>
        <dbReference type="Pfam" id="PF12813"/>
    </source>
</evidence>
<dbReference type="STRING" id="90262.A0A1X2IYM9"/>
<keyword evidence="5" id="KW-1185">Reference proteome</keyword>
<dbReference type="PANTHER" id="PTHR15665:SF1">
    <property type="entry name" value="PROTEIN ASTEROID HOMOLOG 1"/>
    <property type="match status" value="1"/>
</dbReference>
<evidence type="ECO:0000313" key="5">
    <source>
        <dbReference type="Proteomes" id="UP000193560"/>
    </source>
</evidence>
<evidence type="ECO:0000256" key="2">
    <source>
        <dbReference type="SAM" id="MobiDB-lite"/>
    </source>
</evidence>
<dbReference type="InterPro" id="IPR029060">
    <property type="entry name" value="PIN-like_dom_sf"/>
</dbReference>
<dbReference type="AlphaFoldDB" id="A0A1X2IYM9"/>
<name>A0A1X2IYM9_9FUNG</name>
<dbReference type="InterPro" id="IPR039436">
    <property type="entry name" value="Asteroid_dom"/>
</dbReference>
<reference evidence="4 5" key="1">
    <citation type="submission" date="2016-07" db="EMBL/GenBank/DDBJ databases">
        <title>Pervasive Adenine N6-methylation of Active Genes in Fungi.</title>
        <authorList>
            <consortium name="DOE Joint Genome Institute"/>
            <person name="Mondo S.J."/>
            <person name="Dannebaum R.O."/>
            <person name="Kuo R.C."/>
            <person name="Labutti K."/>
            <person name="Haridas S."/>
            <person name="Kuo A."/>
            <person name="Salamov A."/>
            <person name="Ahrendt S.R."/>
            <person name="Lipzen A."/>
            <person name="Sullivan W."/>
            <person name="Andreopoulos W.B."/>
            <person name="Clum A."/>
            <person name="Lindquist E."/>
            <person name="Daum C."/>
            <person name="Ramamoorthy G.K."/>
            <person name="Gryganskyi A."/>
            <person name="Culley D."/>
            <person name="Magnuson J.K."/>
            <person name="James T.Y."/>
            <person name="O'Malley M.A."/>
            <person name="Stajich J.E."/>
            <person name="Spatafora J.W."/>
            <person name="Visel A."/>
            <person name="Grigoriev I.V."/>
        </authorList>
    </citation>
    <scope>NUCLEOTIDE SEQUENCE [LARGE SCALE GENOMIC DNA]</scope>
    <source>
        <strain evidence="4 5">NRRL 1336</strain>
    </source>
</reference>
<proteinExistence type="inferred from homology"/>
<evidence type="ECO:0000256" key="1">
    <source>
        <dbReference type="ARBA" id="ARBA00007398"/>
    </source>
</evidence>
<dbReference type="SUPFAM" id="SSF88723">
    <property type="entry name" value="PIN domain-like"/>
    <property type="match status" value="1"/>
</dbReference>
<dbReference type="Proteomes" id="UP000193560">
    <property type="component" value="Unassembled WGS sequence"/>
</dbReference>
<dbReference type="Pfam" id="PF12813">
    <property type="entry name" value="XPG_I_2"/>
    <property type="match status" value="1"/>
</dbReference>
<evidence type="ECO:0000313" key="4">
    <source>
        <dbReference type="EMBL" id="ORZ24434.1"/>
    </source>
</evidence>
<dbReference type="Gene3D" id="3.40.50.1010">
    <property type="entry name" value="5'-nuclease"/>
    <property type="match status" value="1"/>
</dbReference>
<dbReference type="PANTHER" id="PTHR15665">
    <property type="entry name" value="ASTEROID PROTEIN"/>
    <property type="match status" value="1"/>
</dbReference>
<dbReference type="InterPro" id="IPR026832">
    <property type="entry name" value="Asteroid"/>
</dbReference>
<organism evidence="4 5">
    <name type="scientific">Absidia repens</name>
    <dbReference type="NCBI Taxonomy" id="90262"/>
    <lineage>
        <taxon>Eukaryota</taxon>
        <taxon>Fungi</taxon>
        <taxon>Fungi incertae sedis</taxon>
        <taxon>Mucoromycota</taxon>
        <taxon>Mucoromycotina</taxon>
        <taxon>Mucoromycetes</taxon>
        <taxon>Mucorales</taxon>
        <taxon>Cunninghamellaceae</taxon>
        <taxon>Absidia</taxon>
    </lineage>
</organism>